<dbReference type="Proteomes" id="UP000639338">
    <property type="component" value="Unassembled WGS sequence"/>
</dbReference>
<keyword evidence="5" id="KW-0472">Membrane</keyword>
<keyword evidence="2 4" id="KW-0802">TPR repeat</keyword>
<evidence type="ECO:0000256" key="2">
    <source>
        <dbReference type="ARBA" id="ARBA00022803"/>
    </source>
</evidence>
<evidence type="ECO:0000313" key="8">
    <source>
        <dbReference type="Proteomes" id="UP000639338"/>
    </source>
</evidence>
<organism evidence="7 8">
    <name type="scientific">Aphidius gifuensis</name>
    <name type="common">Parasitoid wasp</name>
    <dbReference type="NCBI Taxonomy" id="684658"/>
    <lineage>
        <taxon>Eukaryota</taxon>
        <taxon>Metazoa</taxon>
        <taxon>Ecdysozoa</taxon>
        <taxon>Arthropoda</taxon>
        <taxon>Hexapoda</taxon>
        <taxon>Insecta</taxon>
        <taxon>Pterygota</taxon>
        <taxon>Neoptera</taxon>
        <taxon>Endopterygota</taxon>
        <taxon>Hymenoptera</taxon>
        <taxon>Apocrita</taxon>
        <taxon>Ichneumonoidea</taxon>
        <taxon>Braconidae</taxon>
        <taxon>Aphidiinae</taxon>
        <taxon>Aphidius</taxon>
    </lineage>
</organism>
<feature type="repeat" description="TPR" evidence="4">
    <location>
        <begin position="151"/>
        <end position="184"/>
    </location>
</feature>
<accession>A0A834XXC8</accession>
<dbReference type="GO" id="GO:0043066">
    <property type="term" value="P:negative regulation of apoptotic process"/>
    <property type="evidence" value="ECO:0007669"/>
    <property type="project" value="TreeGrafter"/>
</dbReference>
<dbReference type="PANTHER" id="PTHR46512:SF1">
    <property type="entry name" value="PEPTIDYLPROLYL ISOMERASE"/>
    <property type="match status" value="1"/>
</dbReference>
<feature type="domain" description="PPIase FKBP-type" evidence="6">
    <location>
        <begin position="1"/>
        <end position="42"/>
    </location>
</feature>
<dbReference type="GO" id="GO:0005740">
    <property type="term" value="C:mitochondrial envelope"/>
    <property type="evidence" value="ECO:0007669"/>
    <property type="project" value="TreeGrafter"/>
</dbReference>
<dbReference type="InterPro" id="IPR019734">
    <property type="entry name" value="TPR_rpt"/>
</dbReference>
<keyword evidence="8" id="KW-1185">Reference proteome</keyword>
<comment type="caution">
    <text evidence="7">The sequence shown here is derived from an EMBL/GenBank/DDBJ whole genome shotgun (WGS) entry which is preliminary data.</text>
</comment>
<reference evidence="7 8" key="1">
    <citation type="submission" date="2020-08" db="EMBL/GenBank/DDBJ databases">
        <title>Aphidius gifuensis genome sequencing and assembly.</title>
        <authorList>
            <person name="Du Z."/>
        </authorList>
    </citation>
    <scope>NUCLEOTIDE SEQUENCE [LARGE SCALE GENOMIC DNA]</scope>
    <source>
        <strain evidence="7">YNYX2018</strain>
        <tissue evidence="7">Adults</tissue>
    </source>
</reference>
<dbReference type="Pfam" id="PF13181">
    <property type="entry name" value="TPR_8"/>
    <property type="match status" value="1"/>
</dbReference>
<keyword evidence="1" id="KW-0677">Repeat</keyword>
<dbReference type="PROSITE" id="PS50059">
    <property type="entry name" value="FKBP_PPIASE"/>
    <property type="match status" value="1"/>
</dbReference>
<protein>
    <recommendedName>
        <fullName evidence="3">peptidylprolyl isomerase</fullName>
        <ecNumber evidence="3">5.2.1.8</ecNumber>
    </recommendedName>
</protein>
<dbReference type="PANTHER" id="PTHR46512">
    <property type="entry name" value="PEPTIDYLPROLYL ISOMERASE"/>
    <property type="match status" value="1"/>
</dbReference>
<comment type="catalytic activity">
    <reaction evidence="3">
        <text>[protein]-peptidylproline (omega=180) = [protein]-peptidylproline (omega=0)</text>
        <dbReference type="Rhea" id="RHEA:16237"/>
        <dbReference type="Rhea" id="RHEA-COMP:10747"/>
        <dbReference type="Rhea" id="RHEA-COMP:10748"/>
        <dbReference type="ChEBI" id="CHEBI:83833"/>
        <dbReference type="ChEBI" id="CHEBI:83834"/>
        <dbReference type="EC" id="5.2.1.8"/>
    </reaction>
</comment>
<dbReference type="SUPFAM" id="SSF48452">
    <property type="entry name" value="TPR-like"/>
    <property type="match status" value="1"/>
</dbReference>
<dbReference type="OrthoDB" id="532682at2759"/>
<keyword evidence="5" id="KW-1133">Transmembrane helix</keyword>
<feature type="transmembrane region" description="Helical" evidence="5">
    <location>
        <begin position="234"/>
        <end position="256"/>
    </location>
</feature>
<dbReference type="GO" id="GO:0003755">
    <property type="term" value="F:peptidyl-prolyl cis-trans isomerase activity"/>
    <property type="evidence" value="ECO:0007669"/>
    <property type="project" value="UniProtKB-KW"/>
</dbReference>
<dbReference type="EMBL" id="JACMRX010000002">
    <property type="protein sequence ID" value="KAF7994317.1"/>
    <property type="molecule type" value="Genomic_DNA"/>
</dbReference>
<sequence length="257" mass="29168">MDVGEVAEITVFPRFAYGNLGRDPDIPSSSKIIYNVVLKSVTMEPEIDEMSYEKKKEFADKKRERGNWWFSRNEPVLAIQCYRRSLDYLQPSVDNSNKTSQNKITDSQLQALFADRTKVYNNLAAAQIKTEAYDTALESVDNVLRAEPENIKALFRKGRILTRKCETKRAILTFEKAAKLDPESKAITQELSVLRQKLVNESVEQKKLYKKMLGSPKKIENMSSTASSKFKNKLAVWSLFGGTLAAVAGVIVYKFAF</sequence>
<dbReference type="EC" id="5.2.1.8" evidence="3"/>
<dbReference type="GO" id="GO:0012505">
    <property type="term" value="C:endomembrane system"/>
    <property type="evidence" value="ECO:0007669"/>
    <property type="project" value="TreeGrafter"/>
</dbReference>
<dbReference type="InterPro" id="IPR011990">
    <property type="entry name" value="TPR-like_helical_dom_sf"/>
</dbReference>
<dbReference type="InterPro" id="IPR001179">
    <property type="entry name" value="PPIase_FKBP_dom"/>
</dbReference>
<dbReference type="GO" id="GO:0016020">
    <property type="term" value="C:membrane"/>
    <property type="evidence" value="ECO:0007669"/>
    <property type="project" value="TreeGrafter"/>
</dbReference>
<feature type="repeat" description="TPR" evidence="4">
    <location>
        <begin position="117"/>
        <end position="150"/>
    </location>
</feature>
<dbReference type="GO" id="GO:0044183">
    <property type="term" value="F:protein folding chaperone"/>
    <property type="evidence" value="ECO:0007669"/>
    <property type="project" value="TreeGrafter"/>
</dbReference>
<evidence type="ECO:0000259" key="6">
    <source>
        <dbReference type="PROSITE" id="PS50059"/>
    </source>
</evidence>
<evidence type="ECO:0000313" key="7">
    <source>
        <dbReference type="EMBL" id="KAF7994317.1"/>
    </source>
</evidence>
<keyword evidence="5" id="KW-0812">Transmembrane</keyword>
<name>A0A834XXC8_APHGI</name>
<keyword evidence="3" id="KW-0697">Rotamase</keyword>
<dbReference type="SUPFAM" id="SSF54534">
    <property type="entry name" value="FKBP-like"/>
    <property type="match status" value="1"/>
</dbReference>
<dbReference type="Gene3D" id="3.10.50.40">
    <property type="match status" value="1"/>
</dbReference>
<dbReference type="GO" id="GO:0005829">
    <property type="term" value="C:cytosol"/>
    <property type="evidence" value="ECO:0007669"/>
    <property type="project" value="TreeGrafter"/>
</dbReference>
<evidence type="ECO:0000256" key="4">
    <source>
        <dbReference type="PROSITE-ProRule" id="PRU00339"/>
    </source>
</evidence>
<proteinExistence type="predicted"/>
<dbReference type="InterPro" id="IPR046357">
    <property type="entry name" value="PPIase_dom_sf"/>
</dbReference>
<gene>
    <name evidence="7" type="ORF">HCN44_003407</name>
</gene>
<evidence type="ECO:0000256" key="5">
    <source>
        <dbReference type="SAM" id="Phobius"/>
    </source>
</evidence>
<dbReference type="SMART" id="SM00028">
    <property type="entry name" value="TPR"/>
    <property type="match status" value="3"/>
</dbReference>
<dbReference type="Gene3D" id="1.25.40.10">
    <property type="entry name" value="Tetratricopeptide repeat domain"/>
    <property type="match status" value="1"/>
</dbReference>
<dbReference type="InterPro" id="IPR050754">
    <property type="entry name" value="FKBP4/5/8-like"/>
</dbReference>
<dbReference type="AlphaFoldDB" id="A0A834XXC8"/>
<evidence type="ECO:0000256" key="1">
    <source>
        <dbReference type="ARBA" id="ARBA00022737"/>
    </source>
</evidence>
<evidence type="ECO:0000256" key="3">
    <source>
        <dbReference type="PROSITE-ProRule" id="PRU00277"/>
    </source>
</evidence>
<dbReference type="PROSITE" id="PS50005">
    <property type="entry name" value="TPR"/>
    <property type="match status" value="2"/>
</dbReference>
<keyword evidence="3" id="KW-0413">Isomerase</keyword>